<name>A0A0F7FI17_9CREN</name>
<gene>
    <name evidence="2" type="ORF">MA03_03655</name>
</gene>
<evidence type="ECO:0000256" key="1">
    <source>
        <dbReference type="SAM" id="Coils"/>
    </source>
</evidence>
<dbReference type="Proteomes" id="UP000067434">
    <property type="component" value="Chromosome"/>
</dbReference>
<proteinExistence type="predicted"/>
<dbReference type="HOGENOM" id="CLU_064028_2_1_2"/>
<evidence type="ECO:0000313" key="2">
    <source>
        <dbReference type="EMBL" id="AKG38559.1"/>
    </source>
</evidence>
<protein>
    <recommendedName>
        <fullName evidence="4">DUF3782 domain-containing protein</fullName>
    </recommendedName>
</protein>
<evidence type="ECO:0000313" key="3">
    <source>
        <dbReference type="Proteomes" id="UP000067434"/>
    </source>
</evidence>
<dbReference type="Pfam" id="PF12644">
    <property type="entry name" value="DUF3782"/>
    <property type="match status" value="1"/>
</dbReference>
<dbReference type="OrthoDB" id="28088at2157"/>
<dbReference type="GeneID" id="25401296"/>
<dbReference type="InterPro" id="IPR024271">
    <property type="entry name" value="DUF3782"/>
</dbReference>
<evidence type="ECO:0008006" key="4">
    <source>
        <dbReference type="Google" id="ProtNLM"/>
    </source>
</evidence>
<dbReference type="SUPFAM" id="SSF52980">
    <property type="entry name" value="Restriction endonuclease-like"/>
    <property type="match status" value="1"/>
</dbReference>
<dbReference type="STRING" id="1550241.MA03_03655"/>
<reference evidence="2 3" key="1">
    <citation type="journal article" date="2015" name="Stand. Genomic Sci.">
        <title>Complete genome sequence of and proposal of Thermofilum uzonense sp. nov. a novel hyperthermophilic crenarchaeon and emended description of the genus Thermofilum.</title>
        <authorList>
            <person name="Toshchakov S.V."/>
            <person name="Korzhenkov A.A."/>
            <person name="Samarov N.I."/>
            <person name="Mazunin I.O."/>
            <person name="Mozhey O.I."/>
            <person name="Shmyr I.S."/>
            <person name="Derbikova K.S."/>
            <person name="Taranov E.A."/>
            <person name="Dominova I.N."/>
            <person name="Bonch-Osmolovskaya E.A."/>
            <person name="Patrushev M.V."/>
            <person name="Podosokorskaya O.A."/>
            <person name="Kublanov I.V."/>
        </authorList>
    </citation>
    <scope>NUCLEOTIDE SEQUENCE [LARGE SCALE GENOMIC DNA]</scope>
    <source>
        <strain evidence="2 3">1807-2</strain>
    </source>
</reference>
<dbReference type="PATRIC" id="fig|1550241.5.peg.773"/>
<dbReference type="InterPro" id="IPR011335">
    <property type="entry name" value="Restrct_endonuc-II-like"/>
</dbReference>
<dbReference type="KEGG" id="thf:MA03_03655"/>
<sequence length="261" mass="31405">MVGVLSEEEKKKILRTLREDEEFRYAVAGLLGLDTILNELRMLRADFQRHLELEEMRWRENDKRWEENNKRWEENNRRWEENNKRWEENNRRWEEAYKRFEAIEAELKKLREDHNKLREDFNRQFELFSKRLDSFERRLIAMGARWGVESEETFREAMKNIVEEILGAGKVEKWRVLDEEGVVLGYKAEVEVDVLIKDKVHILIEVKSSASESDVFKLWRIGKLYEKKTGVKPRLVMVTPFPTDKALEAAKNLGVEIYTRT</sequence>
<dbReference type="AlphaFoldDB" id="A0A0F7FI17"/>
<dbReference type="PANTHER" id="PTHR34314:SF6">
    <property type="entry name" value="DUF3782 DOMAIN-CONTAINING PROTEIN"/>
    <property type="match status" value="1"/>
</dbReference>
<dbReference type="EMBL" id="CP009961">
    <property type="protein sequence ID" value="AKG38559.1"/>
    <property type="molecule type" value="Genomic_DNA"/>
</dbReference>
<accession>A0A0F7FI17</accession>
<dbReference type="InterPro" id="IPR012431">
    <property type="entry name" value="PDDEXK_10"/>
</dbReference>
<keyword evidence="3" id="KW-1185">Reference proteome</keyword>
<dbReference type="Pfam" id="PF07788">
    <property type="entry name" value="PDDEXK_10"/>
    <property type="match status" value="1"/>
</dbReference>
<keyword evidence="1" id="KW-0175">Coiled coil</keyword>
<organism evidence="2 3">
    <name type="scientific">Infirmifilum uzonense</name>
    <dbReference type="NCBI Taxonomy" id="1550241"/>
    <lineage>
        <taxon>Archaea</taxon>
        <taxon>Thermoproteota</taxon>
        <taxon>Thermoprotei</taxon>
        <taxon>Thermofilales</taxon>
        <taxon>Thermofilaceae</taxon>
        <taxon>Infirmifilum</taxon>
    </lineage>
</organism>
<dbReference type="RefSeq" id="WP_052883979.1">
    <property type="nucleotide sequence ID" value="NZ_CP009961.1"/>
</dbReference>
<feature type="coiled-coil region" evidence="1">
    <location>
        <begin position="62"/>
        <end position="127"/>
    </location>
</feature>
<dbReference type="PANTHER" id="PTHR34314">
    <property type="entry name" value="CRENARCHAEAL PROTEIN, PUTATIVE-RELATED"/>
    <property type="match status" value="1"/>
</dbReference>